<organism evidence="6 7">
    <name type="scientific">Lutibacter oricola</name>
    <dbReference type="NCBI Taxonomy" id="762486"/>
    <lineage>
        <taxon>Bacteria</taxon>
        <taxon>Pseudomonadati</taxon>
        <taxon>Bacteroidota</taxon>
        <taxon>Flavobacteriia</taxon>
        <taxon>Flavobacteriales</taxon>
        <taxon>Flavobacteriaceae</taxon>
        <taxon>Lutibacter</taxon>
    </lineage>
</organism>
<keyword evidence="7" id="KW-1185">Reference proteome</keyword>
<dbReference type="GO" id="GO:0016491">
    <property type="term" value="F:oxidoreductase activity"/>
    <property type="evidence" value="ECO:0007669"/>
    <property type="project" value="InterPro"/>
</dbReference>
<dbReference type="InterPro" id="IPR013740">
    <property type="entry name" value="Redoxin"/>
</dbReference>
<dbReference type="GO" id="GO:0030313">
    <property type="term" value="C:cell envelope"/>
    <property type="evidence" value="ECO:0007669"/>
    <property type="project" value="UniProtKB-SubCell"/>
</dbReference>
<dbReference type="Pfam" id="PF08534">
    <property type="entry name" value="Redoxin"/>
    <property type="match status" value="1"/>
</dbReference>
<dbReference type="SUPFAM" id="SSF52833">
    <property type="entry name" value="Thioredoxin-like"/>
    <property type="match status" value="1"/>
</dbReference>
<dbReference type="PROSITE" id="PS51257">
    <property type="entry name" value="PROKAR_LIPOPROTEIN"/>
    <property type="match status" value="1"/>
</dbReference>
<dbReference type="OrthoDB" id="743079at2"/>
<feature type="domain" description="Thioredoxin" evidence="5">
    <location>
        <begin position="313"/>
        <end position="457"/>
    </location>
</feature>
<evidence type="ECO:0000256" key="4">
    <source>
        <dbReference type="ARBA" id="ARBA00023284"/>
    </source>
</evidence>
<dbReference type="InterPro" id="IPR013766">
    <property type="entry name" value="Thioredoxin_domain"/>
</dbReference>
<dbReference type="CDD" id="cd02966">
    <property type="entry name" value="TlpA_like_family"/>
    <property type="match status" value="1"/>
</dbReference>
<keyword evidence="3" id="KW-1015">Disulfide bond</keyword>
<dbReference type="PROSITE" id="PS51352">
    <property type="entry name" value="THIOREDOXIN_2"/>
    <property type="match status" value="1"/>
</dbReference>
<dbReference type="GO" id="GO:0016853">
    <property type="term" value="F:isomerase activity"/>
    <property type="evidence" value="ECO:0007669"/>
    <property type="project" value="UniProtKB-KW"/>
</dbReference>
<sequence length="457" mass="52196">MKKIAFLIALITVVSCKKEVPVDYAIVSGKITNKTGDNLTVTSKDRSFKQVINVNKDGTFKDTLRVEPNVYILSQGRNGLELFIENKNNIEVSFDVKNMDSTLVVSGVGSETSNYLLAKNKKIKELVGKGTEIYTKDENAYKATRLEIKNSVESVLNKATGISEAFKAKELNSINYDYISKLNIYERYHEHYAKKKGFKVSKDFLADVEQVTDFNNEEDFKFSQSYKDIVNRHYRIESEKLVKDDLGEDLAFLKAVSKATNPVIKNQLLFDDAKYGITYTENLEDYYKFFMDNSSNKKQKEEITKSYNKLKTVAKGQPSPNFVGYENYNGGTSSLEDFKGKYVYVDVWATWCGPCKREIPALKELEKKYHGKNIEFVSISVDKAKDHDVWKKMIKEKEMKGVQLFADKDWSSEFVKGYLIKGIPRFILIDTEGNIINANAKRPSDPKLVDDINSLNI</sequence>
<comment type="subcellular location">
    <subcellularLocation>
        <location evidence="1">Cell envelope</location>
    </subcellularLocation>
</comment>
<dbReference type="STRING" id="762486.SAMN05444411_104106"/>
<evidence type="ECO:0000256" key="3">
    <source>
        <dbReference type="ARBA" id="ARBA00023157"/>
    </source>
</evidence>
<dbReference type="PANTHER" id="PTHR42852">
    <property type="entry name" value="THIOL:DISULFIDE INTERCHANGE PROTEIN DSBE"/>
    <property type="match status" value="1"/>
</dbReference>
<dbReference type="AlphaFoldDB" id="A0A1H3AGW7"/>
<dbReference type="Gene3D" id="3.40.30.10">
    <property type="entry name" value="Glutaredoxin"/>
    <property type="match status" value="1"/>
</dbReference>
<evidence type="ECO:0000256" key="1">
    <source>
        <dbReference type="ARBA" id="ARBA00004196"/>
    </source>
</evidence>
<gene>
    <name evidence="6" type="ORF">SAMN05444411_104106</name>
</gene>
<protein>
    <submittedName>
        <fullName evidence="6">Thiol-disulfide isomerase or thioredoxin</fullName>
    </submittedName>
</protein>
<accession>A0A1H3AGW7</accession>
<dbReference type="GO" id="GO:0017004">
    <property type="term" value="P:cytochrome complex assembly"/>
    <property type="evidence" value="ECO:0007669"/>
    <property type="project" value="UniProtKB-KW"/>
</dbReference>
<evidence type="ECO:0000313" key="7">
    <source>
        <dbReference type="Proteomes" id="UP000199595"/>
    </source>
</evidence>
<keyword evidence="6" id="KW-0413">Isomerase</keyword>
<keyword evidence="4" id="KW-0676">Redox-active center</keyword>
<keyword evidence="2" id="KW-0201">Cytochrome c-type biogenesis</keyword>
<dbReference type="InterPro" id="IPR050553">
    <property type="entry name" value="Thioredoxin_ResA/DsbE_sf"/>
</dbReference>
<reference evidence="6 7" key="1">
    <citation type="submission" date="2016-10" db="EMBL/GenBank/DDBJ databases">
        <authorList>
            <person name="de Groot N.N."/>
        </authorList>
    </citation>
    <scope>NUCLEOTIDE SEQUENCE [LARGE SCALE GENOMIC DNA]</scope>
    <source>
        <strain evidence="6 7">DSM 24956</strain>
    </source>
</reference>
<dbReference type="RefSeq" id="WP_090122911.1">
    <property type="nucleotide sequence ID" value="NZ_FNNJ01000004.1"/>
</dbReference>
<dbReference type="InterPro" id="IPR036249">
    <property type="entry name" value="Thioredoxin-like_sf"/>
</dbReference>
<dbReference type="EMBL" id="FNNJ01000004">
    <property type="protein sequence ID" value="SDX28079.1"/>
    <property type="molecule type" value="Genomic_DNA"/>
</dbReference>
<name>A0A1H3AGW7_9FLAO</name>
<evidence type="ECO:0000256" key="2">
    <source>
        <dbReference type="ARBA" id="ARBA00022748"/>
    </source>
</evidence>
<dbReference type="PANTHER" id="PTHR42852:SF6">
    <property type="entry name" value="THIOL:DISULFIDE INTERCHANGE PROTEIN DSBE"/>
    <property type="match status" value="1"/>
</dbReference>
<evidence type="ECO:0000259" key="5">
    <source>
        <dbReference type="PROSITE" id="PS51352"/>
    </source>
</evidence>
<dbReference type="Proteomes" id="UP000199595">
    <property type="component" value="Unassembled WGS sequence"/>
</dbReference>
<evidence type="ECO:0000313" key="6">
    <source>
        <dbReference type="EMBL" id="SDX28079.1"/>
    </source>
</evidence>
<proteinExistence type="predicted"/>